<evidence type="ECO:0000313" key="3">
    <source>
        <dbReference type="Proteomes" id="UP000297549"/>
    </source>
</evidence>
<reference evidence="2 3" key="1">
    <citation type="submission" date="2019-04" db="EMBL/GenBank/DDBJ databases">
        <authorList>
            <person name="Feng G."/>
            <person name="Zhang J."/>
            <person name="Zhu H."/>
        </authorList>
    </citation>
    <scope>NUCLEOTIDE SEQUENCE [LARGE SCALE GENOMIC DNA]</scope>
    <source>
        <strain evidence="2 3">JCM 31653</strain>
    </source>
</reference>
<dbReference type="PANTHER" id="PTHR33361:SF16">
    <property type="entry name" value="DUF885 DOMAIN-CONTAINING PROTEIN"/>
    <property type="match status" value="1"/>
</dbReference>
<comment type="caution">
    <text evidence="2">The sequence shown here is derived from an EMBL/GenBank/DDBJ whole genome shotgun (WGS) entry which is preliminary data.</text>
</comment>
<feature type="signal peptide" evidence="1">
    <location>
        <begin position="1"/>
        <end position="24"/>
    </location>
</feature>
<evidence type="ECO:0000256" key="1">
    <source>
        <dbReference type="SAM" id="SignalP"/>
    </source>
</evidence>
<dbReference type="EMBL" id="SRLC01000002">
    <property type="protein sequence ID" value="TGE22454.1"/>
    <property type="molecule type" value="Genomic_DNA"/>
</dbReference>
<dbReference type="PROSITE" id="PS51257">
    <property type="entry name" value="PROKAR_LIPOPROTEIN"/>
    <property type="match status" value="1"/>
</dbReference>
<proteinExistence type="predicted"/>
<dbReference type="Proteomes" id="UP000297549">
    <property type="component" value="Unassembled WGS sequence"/>
</dbReference>
<accession>A0A4Z0PYQ4</accession>
<organism evidence="2 3">
    <name type="scientific">Hymenobacter aquaticus</name>
    <dbReference type="NCBI Taxonomy" id="1867101"/>
    <lineage>
        <taxon>Bacteria</taxon>
        <taxon>Pseudomonadati</taxon>
        <taxon>Bacteroidota</taxon>
        <taxon>Cytophagia</taxon>
        <taxon>Cytophagales</taxon>
        <taxon>Hymenobacteraceae</taxon>
        <taxon>Hymenobacter</taxon>
    </lineage>
</organism>
<sequence>MKKLALGGLLACALLAACNQQKTADNASSTTETGSADVKDLATLFTNYWEEQAKLFPLAATAQGDNRYNDQLPNDQTKAFRAGLQEFYQRYLSQLQKFDRATLSENDRISYDIFQYDLQARLAGLKLGIVVGSDYPNSWMIPFSQFGGLPISLGQFGSGSGAQPFKTPQDYDQWLGRVHGFPAWADSAISNFRQGMKAGVMLPKALVEKMIPQMRDLVVTDAAKSLFYGPINAFPKDFSTTDRKRISSAYQEAILQELSPTYKKLADFLETEYLPKARPSTGISALPNGAAQYAFLAKYWTTTDKTPEEIYQTGLAEVKRIRQEMERVKAQVGFKGDLPAFFAYLKTDKRFMPYKTPEEVLGAFRKIQATIDPNLKKMFGRTPKTGFQIRQTEAFRAESASAEYNQGTPDGSRPGIFYIPILDATTFNTTSGMESLFLHEAIPGHHYQVSLQQENESLPKFRRFAWYGAMGEGWALYTESLGKELGLYTDPYQYMGALGDEIHRAIRLVVDVGMHTKNMTREQAIKYMMDNEAIGEQGATAEIERYMAIPGQALSYKIGQLKIRELRDKYHTQLAAGASGKLREKYPRQNAEHFSLSAFHDELLKDGVMPLSVLERKMDDWAADQK</sequence>
<dbReference type="AlphaFoldDB" id="A0A4Z0PYQ4"/>
<keyword evidence="3" id="KW-1185">Reference proteome</keyword>
<dbReference type="Pfam" id="PF05960">
    <property type="entry name" value="DUF885"/>
    <property type="match status" value="1"/>
</dbReference>
<protein>
    <submittedName>
        <fullName evidence="2">DUF885 domain-containing protein</fullName>
    </submittedName>
</protein>
<dbReference type="RefSeq" id="WP_135464969.1">
    <property type="nucleotide sequence ID" value="NZ_SRLC01000002.1"/>
</dbReference>
<dbReference type="OrthoDB" id="9760040at2"/>
<evidence type="ECO:0000313" key="2">
    <source>
        <dbReference type="EMBL" id="TGE22454.1"/>
    </source>
</evidence>
<dbReference type="InterPro" id="IPR010281">
    <property type="entry name" value="DUF885"/>
</dbReference>
<name>A0A4Z0PYQ4_9BACT</name>
<dbReference type="PANTHER" id="PTHR33361">
    <property type="entry name" value="GLR0591 PROTEIN"/>
    <property type="match status" value="1"/>
</dbReference>
<gene>
    <name evidence="2" type="ORF">E5K00_19655</name>
</gene>
<feature type="chain" id="PRO_5021214926" evidence="1">
    <location>
        <begin position="25"/>
        <end position="626"/>
    </location>
</feature>
<keyword evidence="1" id="KW-0732">Signal</keyword>